<keyword evidence="5" id="KW-0482">Metalloprotease</keyword>
<dbReference type="CDD" id="cd08071">
    <property type="entry name" value="MPN_DUF2466"/>
    <property type="match status" value="1"/>
</dbReference>
<dbReference type="InterPro" id="IPR020891">
    <property type="entry name" value="UPF0758_CS"/>
</dbReference>
<dbReference type="AlphaFoldDB" id="A0A6I6MI55"/>
<dbReference type="InterPro" id="IPR046778">
    <property type="entry name" value="UPF0758_N"/>
</dbReference>
<dbReference type="SUPFAM" id="SSF47781">
    <property type="entry name" value="RuvA domain 2-like"/>
    <property type="match status" value="1"/>
</dbReference>
<evidence type="ECO:0000256" key="4">
    <source>
        <dbReference type="ARBA" id="ARBA00022833"/>
    </source>
</evidence>
<dbReference type="SUPFAM" id="SSF102712">
    <property type="entry name" value="JAB1/MPN domain"/>
    <property type="match status" value="1"/>
</dbReference>
<feature type="domain" description="MPN" evidence="7">
    <location>
        <begin position="146"/>
        <end position="268"/>
    </location>
</feature>
<name>A0A6I6MI55_9CAUL</name>
<dbReference type="EMBL" id="CP047045">
    <property type="protein sequence ID" value="QGZ94715.1"/>
    <property type="molecule type" value="Genomic_DNA"/>
</dbReference>
<evidence type="ECO:0000256" key="3">
    <source>
        <dbReference type="ARBA" id="ARBA00022801"/>
    </source>
</evidence>
<dbReference type="Gene3D" id="3.40.140.10">
    <property type="entry name" value="Cytidine Deaminase, domain 2"/>
    <property type="match status" value="1"/>
</dbReference>
<reference evidence="9" key="1">
    <citation type="submission" date="2019-12" db="EMBL/GenBank/DDBJ databases">
        <title>Complete genome of Terracaulis silvestris 0127_4.</title>
        <authorList>
            <person name="Vieira S."/>
            <person name="Riedel T."/>
            <person name="Sproer C."/>
            <person name="Pascual J."/>
            <person name="Boedeker C."/>
            <person name="Overmann J."/>
        </authorList>
    </citation>
    <scope>NUCLEOTIDE SEQUENCE [LARGE SCALE GENOMIC DNA]</scope>
    <source>
        <strain evidence="9">0127_4</strain>
    </source>
</reference>
<dbReference type="GO" id="GO:0006508">
    <property type="term" value="P:proteolysis"/>
    <property type="evidence" value="ECO:0007669"/>
    <property type="project" value="UniProtKB-KW"/>
</dbReference>
<dbReference type="KEGG" id="tsv:DSM104635_01545"/>
<accession>A0A6I6MI55</accession>
<evidence type="ECO:0000313" key="8">
    <source>
        <dbReference type="EMBL" id="QGZ94715.1"/>
    </source>
</evidence>
<dbReference type="InterPro" id="IPR010994">
    <property type="entry name" value="RuvA_2-like"/>
</dbReference>
<proteinExistence type="inferred from homology"/>
<dbReference type="GO" id="GO:0008237">
    <property type="term" value="F:metallopeptidase activity"/>
    <property type="evidence" value="ECO:0007669"/>
    <property type="project" value="UniProtKB-KW"/>
</dbReference>
<dbReference type="PANTHER" id="PTHR30471">
    <property type="entry name" value="DNA REPAIR PROTEIN RADC"/>
    <property type="match status" value="1"/>
</dbReference>
<dbReference type="Proteomes" id="UP000431269">
    <property type="component" value="Chromosome"/>
</dbReference>
<dbReference type="PANTHER" id="PTHR30471:SF3">
    <property type="entry name" value="UPF0758 PROTEIN YEES-RELATED"/>
    <property type="match status" value="1"/>
</dbReference>
<evidence type="ECO:0000256" key="6">
    <source>
        <dbReference type="RuleBase" id="RU003797"/>
    </source>
</evidence>
<sequence>MAGGSRKSRDAAVPHVEDSELFPFKRDATPPIVVARPDPPTIHKDRPHYLQHRERLRKKFDEAGPAALADYELLEMALFRTIPRQDTKPLAKALLAKFGTLAAVFAAPVQRIAEVKGAGPAVAQDLKLVQALLECAAKGELKQRTVISSWSQLVNYCRMSMAHEPRERFRVLFLDAKNQLIADEVMNEGTVDHAPVYPREVARRALELSAAAVILVHNHPSGDPKPSTADLAITREIVAAAEAISVKVHDHLVIGRNGVESFKSLGLL</sequence>
<keyword evidence="9" id="KW-1185">Reference proteome</keyword>
<gene>
    <name evidence="8" type="ORF">DSM104635_01545</name>
</gene>
<organism evidence="8 9">
    <name type="scientific">Terricaulis silvestris</name>
    <dbReference type="NCBI Taxonomy" id="2686094"/>
    <lineage>
        <taxon>Bacteria</taxon>
        <taxon>Pseudomonadati</taxon>
        <taxon>Pseudomonadota</taxon>
        <taxon>Alphaproteobacteria</taxon>
        <taxon>Caulobacterales</taxon>
        <taxon>Caulobacteraceae</taxon>
        <taxon>Terricaulis</taxon>
    </lineage>
</organism>
<comment type="similarity">
    <text evidence="6">Belongs to the UPF0758 family.</text>
</comment>
<dbReference type="PROSITE" id="PS01302">
    <property type="entry name" value="UPF0758"/>
    <property type="match status" value="1"/>
</dbReference>
<dbReference type="Pfam" id="PF04002">
    <property type="entry name" value="RadC"/>
    <property type="match status" value="1"/>
</dbReference>
<keyword evidence="3" id="KW-0378">Hydrolase</keyword>
<keyword evidence="1" id="KW-0645">Protease</keyword>
<dbReference type="NCBIfam" id="NF000642">
    <property type="entry name" value="PRK00024.1"/>
    <property type="match status" value="1"/>
</dbReference>
<keyword evidence="2" id="KW-0479">Metal-binding</keyword>
<evidence type="ECO:0000256" key="1">
    <source>
        <dbReference type="ARBA" id="ARBA00022670"/>
    </source>
</evidence>
<dbReference type="RefSeq" id="WP_158765635.1">
    <property type="nucleotide sequence ID" value="NZ_CP047045.1"/>
</dbReference>
<dbReference type="Gene3D" id="1.10.150.20">
    <property type="entry name" value="5' to 3' exonuclease, C-terminal subdomain"/>
    <property type="match status" value="1"/>
</dbReference>
<evidence type="ECO:0000313" key="9">
    <source>
        <dbReference type="Proteomes" id="UP000431269"/>
    </source>
</evidence>
<dbReference type="GO" id="GO:0046872">
    <property type="term" value="F:metal ion binding"/>
    <property type="evidence" value="ECO:0007669"/>
    <property type="project" value="UniProtKB-KW"/>
</dbReference>
<dbReference type="Pfam" id="PF20582">
    <property type="entry name" value="UPF0758_N"/>
    <property type="match status" value="1"/>
</dbReference>
<evidence type="ECO:0000256" key="2">
    <source>
        <dbReference type="ARBA" id="ARBA00022723"/>
    </source>
</evidence>
<keyword evidence="4" id="KW-0862">Zinc</keyword>
<dbReference type="NCBIfam" id="TIGR00608">
    <property type="entry name" value="radc"/>
    <property type="match status" value="1"/>
</dbReference>
<evidence type="ECO:0000256" key="5">
    <source>
        <dbReference type="ARBA" id="ARBA00023049"/>
    </source>
</evidence>
<dbReference type="InterPro" id="IPR037518">
    <property type="entry name" value="MPN"/>
</dbReference>
<protein>
    <submittedName>
        <fullName evidence="8">DNA repair protein RadC</fullName>
    </submittedName>
</protein>
<dbReference type="InterPro" id="IPR025657">
    <property type="entry name" value="RadC_JAB"/>
</dbReference>
<evidence type="ECO:0000259" key="7">
    <source>
        <dbReference type="PROSITE" id="PS50249"/>
    </source>
</evidence>
<dbReference type="InterPro" id="IPR001405">
    <property type="entry name" value="UPF0758"/>
</dbReference>
<dbReference type="PROSITE" id="PS50249">
    <property type="entry name" value="MPN"/>
    <property type="match status" value="1"/>
</dbReference>